<protein>
    <recommendedName>
        <fullName evidence="2">AAA+ ATPase domain-containing protein</fullName>
    </recommendedName>
</protein>
<dbReference type="AlphaFoldDB" id="A0AAW1T4Z1"/>
<evidence type="ECO:0000256" key="1">
    <source>
        <dbReference type="SAM" id="MobiDB-lite"/>
    </source>
</evidence>
<name>A0AAW1T4Z1_9CHLO</name>
<feature type="region of interest" description="Disordered" evidence="1">
    <location>
        <begin position="268"/>
        <end position="293"/>
    </location>
</feature>
<accession>A0AAW1T4Z1</accession>
<dbReference type="SUPFAM" id="SSF52540">
    <property type="entry name" value="P-loop containing nucleoside triphosphate hydrolases"/>
    <property type="match status" value="1"/>
</dbReference>
<dbReference type="PANTHER" id="PTHR32204:SF0">
    <property type="entry name" value="ATPASE RAVA"/>
    <property type="match status" value="1"/>
</dbReference>
<organism evidence="3 4">
    <name type="scientific">Apatococcus fuscideae</name>
    <dbReference type="NCBI Taxonomy" id="2026836"/>
    <lineage>
        <taxon>Eukaryota</taxon>
        <taxon>Viridiplantae</taxon>
        <taxon>Chlorophyta</taxon>
        <taxon>core chlorophytes</taxon>
        <taxon>Trebouxiophyceae</taxon>
        <taxon>Chlorellales</taxon>
        <taxon>Chlorellaceae</taxon>
        <taxon>Apatococcus</taxon>
    </lineage>
</organism>
<comment type="caution">
    <text evidence="3">The sequence shown here is derived from an EMBL/GenBank/DDBJ whole genome shotgun (WGS) entry which is preliminary data.</text>
</comment>
<dbReference type="Gene3D" id="3.40.50.300">
    <property type="entry name" value="P-loop containing nucleotide triphosphate hydrolases"/>
    <property type="match status" value="1"/>
</dbReference>
<keyword evidence="4" id="KW-1185">Reference proteome</keyword>
<dbReference type="InterPro" id="IPR041538">
    <property type="entry name" value="RavA-like_AAA_lid"/>
</dbReference>
<dbReference type="PRINTS" id="PR00300">
    <property type="entry name" value="CLPPROTEASEA"/>
</dbReference>
<feature type="domain" description="AAA+ ATPase" evidence="2">
    <location>
        <begin position="110"/>
        <end position="257"/>
    </location>
</feature>
<reference evidence="3 4" key="1">
    <citation type="journal article" date="2024" name="Nat. Commun.">
        <title>Phylogenomics reveals the evolutionary origins of lichenization in chlorophyte algae.</title>
        <authorList>
            <person name="Puginier C."/>
            <person name="Libourel C."/>
            <person name="Otte J."/>
            <person name="Skaloud P."/>
            <person name="Haon M."/>
            <person name="Grisel S."/>
            <person name="Petersen M."/>
            <person name="Berrin J.G."/>
            <person name="Delaux P.M."/>
            <person name="Dal Grande F."/>
            <person name="Keller J."/>
        </authorList>
    </citation>
    <scope>NUCLEOTIDE SEQUENCE [LARGE SCALE GENOMIC DNA]</scope>
    <source>
        <strain evidence="3 4">SAG 2523</strain>
    </source>
</reference>
<dbReference type="CDD" id="cd00009">
    <property type="entry name" value="AAA"/>
    <property type="match status" value="1"/>
</dbReference>
<dbReference type="InterPro" id="IPR045427">
    <property type="entry name" value="MoxR"/>
</dbReference>
<dbReference type="InterPro" id="IPR027417">
    <property type="entry name" value="P-loop_NTPase"/>
</dbReference>
<dbReference type="InterPro" id="IPR001270">
    <property type="entry name" value="ClpA/B"/>
</dbReference>
<feature type="region of interest" description="Disordered" evidence="1">
    <location>
        <begin position="426"/>
        <end position="449"/>
    </location>
</feature>
<dbReference type="Pfam" id="PF17868">
    <property type="entry name" value="AAA_lid_8"/>
    <property type="match status" value="1"/>
</dbReference>
<dbReference type="GO" id="GO:0005524">
    <property type="term" value="F:ATP binding"/>
    <property type="evidence" value="ECO:0007669"/>
    <property type="project" value="InterPro"/>
</dbReference>
<evidence type="ECO:0000313" key="3">
    <source>
        <dbReference type="EMBL" id="KAK9864595.1"/>
    </source>
</evidence>
<dbReference type="InterPro" id="IPR003593">
    <property type="entry name" value="AAA+_ATPase"/>
</dbReference>
<proteinExistence type="predicted"/>
<evidence type="ECO:0000313" key="4">
    <source>
        <dbReference type="Proteomes" id="UP001485043"/>
    </source>
</evidence>
<dbReference type="InterPro" id="IPR050513">
    <property type="entry name" value="RavA_ATPases"/>
</dbReference>
<feature type="compositionally biased region" description="Polar residues" evidence="1">
    <location>
        <begin position="268"/>
        <end position="281"/>
    </location>
</feature>
<dbReference type="SMART" id="SM00382">
    <property type="entry name" value="AAA"/>
    <property type="match status" value="1"/>
</dbReference>
<dbReference type="PANTHER" id="PTHR32204">
    <property type="entry name" value="ATPASE RAVA"/>
    <property type="match status" value="1"/>
</dbReference>
<sequence>MRVAVHIARKAKDAESYGCSDLVAEPEEGLLEELFTETMVFEQALAMRQLAGARSKRVHQQPHPAIPSGAWENTTPGALQLQLETLVRGLQDGLVERDTEVRLMLLAALSGEHILFLGPPGTAKSELGRRLARLYDGPFFERLLTRFSVPEELFGPLSMRALEEDQYCRKTAGYLPEASVAFVDEIFKANSSILNTLLTILNERLFDNGSVRSKIPLVCLVAASNELPENEELDALYDRFLLRRRVAQVSDAGLRGLLKVASAAKSGLSGQAPTTSASSTDDGGRCNGHHSDEGPQLDQAVFAEIRCNAHQLVAVPSEVVSMLADLRQHMQTKMRPAVYVSDRRLLKAVRLLQVASYASGRMEVAPQDCLLLRHILWQRPEETEPISGHIIAQLTASGGLSQAEFVLKGLHERARDLRPRTDALAQDQVQAGAPPAGAAATSETRRESQVKENALKADVAALCKMSHDQREKISSSLRAAYSKQAVEDNMWMSKVEKEILATAMVPGLEASLAAACSMLHRANLLQVFLEDEKAHSEHLDLLLRPEAEGGRIAVVDTS</sequence>
<evidence type="ECO:0000259" key="2">
    <source>
        <dbReference type="SMART" id="SM00382"/>
    </source>
</evidence>
<dbReference type="Proteomes" id="UP001485043">
    <property type="component" value="Unassembled WGS sequence"/>
</dbReference>
<dbReference type="Pfam" id="PF20030">
    <property type="entry name" value="bpMoxR"/>
    <property type="match status" value="1"/>
</dbReference>
<dbReference type="EMBL" id="JALJOV010000335">
    <property type="protein sequence ID" value="KAK9864595.1"/>
    <property type="molecule type" value="Genomic_DNA"/>
</dbReference>
<feature type="compositionally biased region" description="Low complexity" evidence="1">
    <location>
        <begin position="431"/>
        <end position="440"/>
    </location>
</feature>
<gene>
    <name evidence="3" type="ORF">WJX84_005379</name>
</gene>